<dbReference type="EMBL" id="MBFU01000664">
    <property type="protein sequence ID" value="PVZ97912.1"/>
    <property type="molecule type" value="Genomic_DNA"/>
</dbReference>
<comment type="caution">
    <text evidence="2">The sequence shown here is derived from an EMBL/GenBank/DDBJ whole genome shotgun (WGS) entry which is preliminary data.</text>
</comment>
<evidence type="ECO:0000313" key="2">
    <source>
        <dbReference type="EMBL" id="PVZ97912.1"/>
    </source>
</evidence>
<organism evidence="2 3">
    <name type="scientific">Smittium angustum</name>
    <dbReference type="NCBI Taxonomy" id="133377"/>
    <lineage>
        <taxon>Eukaryota</taxon>
        <taxon>Fungi</taxon>
        <taxon>Fungi incertae sedis</taxon>
        <taxon>Zoopagomycota</taxon>
        <taxon>Kickxellomycotina</taxon>
        <taxon>Harpellomycetes</taxon>
        <taxon>Harpellales</taxon>
        <taxon>Legeriomycetaceae</taxon>
        <taxon>Smittium</taxon>
    </lineage>
</organism>
<feature type="compositionally biased region" description="Polar residues" evidence="1">
    <location>
        <begin position="406"/>
        <end position="425"/>
    </location>
</feature>
<keyword evidence="3" id="KW-1185">Reference proteome</keyword>
<accession>A0A2U1IYV7</accession>
<evidence type="ECO:0000256" key="1">
    <source>
        <dbReference type="SAM" id="MobiDB-lite"/>
    </source>
</evidence>
<feature type="compositionally biased region" description="Basic and acidic residues" evidence="1">
    <location>
        <begin position="97"/>
        <end position="113"/>
    </location>
</feature>
<protein>
    <recommendedName>
        <fullName evidence="4">DM2 domain-containing protein</fullName>
    </recommendedName>
</protein>
<reference evidence="2 3" key="1">
    <citation type="journal article" date="2018" name="MBio">
        <title>Comparative Genomics Reveals the Core Gene Toolbox for the Fungus-Insect Symbiosis.</title>
        <authorList>
            <person name="Wang Y."/>
            <person name="Stata M."/>
            <person name="Wang W."/>
            <person name="Stajich J.E."/>
            <person name="White M.M."/>
            <person name="Moncalvo J.M."/>
        </authorList>
    </citation>
    <scope>NUCLEOTIDE SEQUENCE [LARGE SCALE GENOMIC DNA]</scope>
    <source>
        <strain evidence="2 3">AUS-126-30</strain>
    </source>
</reference>
<feature type="region of interest" description="Disordered" evidence="1">
    <location>
        <begin position="390"/>
        <end position="425"/>
    </location>
</feature>
<dbReference type="PANTHER" id="PTHR13844">
    <property type="entry name" value="SWI/SNF-RELATED MATRIX-ASSOCIATED ACTIN-DEPENDENT REGULATOR OF CHROMATIN SUBFAMILY D"/>
    <property type="match status" value="1"/>
</dbReference>
<feature type="region of interest" description="Disordered" evidence="1">
    <location>
        <begin position="75"/>
        <end position="117"/>
    </location>
</feature>
<dbReference type="Proteomes" id="UP000245591">
    <property type="component" value="Unassembled WGS sequence"/>
</dbReference>
<gene>
    <name evidence="2" type="ORF">BB558_006111</name>
</gene>
<evidence type="ECO:0008006" key="4">
    <source>
        <dbReference type="Google" id="ProtNLM"/>
    </source>
</evidence>
<name>A0A2U1IYV7_SMIAN</name>
<sequence length="525" mass="58714">MKPTLKKMKMTDRQLPEKMAMYIPESQMFNKLLEFEKKVDYQTMQKRLQVQESMGKPIHRKRVLRLFLSNKAAFQPKDSSSDSYFPGAQHEPSSMDTDVKEGSTETTEKKIGESGDSLPSWTLRVEGRFIDLPDSNYRQKPAPIKFSEQFTAVVIELDRKDFPPQENIIEWRPTSLENPVDGFENNDLLEDPSSDYVKPDPHLQKIFGNIPIQFGAIPELLVPFYAPIDPVVINYTIRVDLGESYKLPFAYDLIVETEEPIRFKMGVLPSLQTGQKELLAIEEQQQKIIQAIYNSRIKRDFLRGFSVDPANFVNKLVDVLSQDLMVITGETRAGIELASSKLISYTGEQPTDPDIFDQEWCHEAVFHYLANKNAQELNSKLLNGAVESAALNNPNQGQPHPPGAGVQSNEAQMNTGNLGVSDHTSGGPQMGPIPPSMHIQTPQHGNMMNYTNIPTPGVQQTPVKFVHTQTSAQYTQQKIQTLNQNAVGSSQTPGQGGVPATPTNVHPTIVQYQPSTYNGGNMGQQ</sequence>
<evidence type="ECO:0000313" key="3">
    <source>
        <dbReference type="Proteomes" id="UP000245591"/>
    </source>
</evidence>
<dbReference type="AlphaFoldDB" id="A0A2U1IYV7"/>
<proteinExistence type="predicted"/>